<proteinExistence type="predicted"/>
<dbReference type="Gene3D" id="2.20.28.60">
    <property type="match status" value="1"/>
</dbReference>
<feature type="non-terminal residue" evidence="1">
    <location>
        <position position="71"/>
    </location>
</feature>
<evidence type="ECO:0000313" key="1">
    <source>
        <dbReference type="EMBL" id="KTF08339.1"/>
    </source>
</evidence>
<gene>
    <name evidence="1" type="ORF">MGSAQ_000165</name>
</gene>
<reference evidence="1" key="1">
    <citation type="submission" date="2013-11" db="EMBL/GenBank/DDBJ databases">
        <title>Microbial diversity, functional groups and degradation webs in Northern and Southern Mediterranean and Red Sea marine crude oil polluted sites.</title>
        <authorList>
            <person name="Daffonchio D."/>
            <person name="Mapelli F."/>
            <person name="Ferrer M."/>
            <person name="Richter M."/>
            <person name="Cherif A."/>
            <person name="Malkawi H.I."/>
            <person name="Yakimov M.M."/>
            <person name="Abdel-Fattah Y.R."/>
            <person name="Blaghen M."/>
            <person name="Golyshin P.N."/>
            <person name="Kalogerakis N."/>
            <person name="Boon N."/>
            <person name="Magagnini M."/>
            <person name="Fava F."/>
        </authorList>
    </citation>
    <scope>NUCLEOTIDE SEQUENCE</scope>
</reference>
<organism evidence="1">
    <name type="scientific">marine sediment metagenome</name>
    <dbReference type="NCBI Taxonomy" id="412755"/>
    <lineage>
        <taxon>unclassified sequences</taxon>
        <taxon>metagenomes</taxon>
        <taxon>ecological metagenomes</taxon>
    </lineage>
</organism>
<name>A0A1B6NY47_9ZZZZ</name>
<dbReference type="EMBL" id="AYSL01000015">
    <property type="protein sequence ID" value="KTF08339.1"/>
    <property type="molecule type" value="Genomic_DNA"/>
</dbReference>
<comment type="caution">
    <text evidence="1">The sequence shown here is derived from an EMBL/GenBank/DDBJ whole genome shotgun (WGS) entry which is preliminary data.</text>
</comment>
<protein>
    <submittedName>
        <fullName evidence="1">Uncharacterized protein</fullName>
    </submittedName>
</protein>
<accession>A0A1B6NY47</accession>
<sequence>MTSPARIIVQVRLHEAELTPPSCLYQEGISMTDTQKTAQLSLNGETYELPIFSPTAGPDVLDIRKLYGQAG</sequence>
<dbReference type="AlphaFoldDB" id="A0A1B6NY47"/>